<reference evidence="13" key="1">
    <citation type="journal article" date="2020" name="Science">
        <title>Unexpected conservation and global transmission of agrobacterial virulence plasmids.</title>
        <authorList>
            <person name="Weisberg A.J."/>
            <person name="Davis E.W. 2nd"/>
            <person name="Tabima J."/>
            <person name="Belcher M.S."/>
            <person name="Miller M."/>
            <person name="Kuo C.H."/>
            <person name="Loper J.E."/>
            <person name="Grunwald N.J."/>
            <person name="Putnam M.L."/>
            <person name="Chang J.H."/>
        </authorList>
    </citation>
    <scope>NUCLEOTIDE SEQUENCE</scope>
    <source>
        <strain evidence="13">17-1853-1a</strain>
    </source>
</reference>
<evidence type="ECO:0000256" key="1">
    <source>
        <dbReference type="ARBA" id="ARBA00004651"/>
    </source>
</evidence>
<evidence type="ECO:0000256" key="4">
    <source>
        <dbReference type="ARBA" id="ARBA00022475"/>
    </source>
</evidence>
<dbReference type="Pfam" id="PF21770">
    <property type="entry name" value="MgtC_SapB_C"/>
    <property type="match status" value="1"/>
</dbReference>
<organism evidence="13 14">
    <name type="scientific">Agrobacterium tumefaciens</name>
    <dbReference type="NCBI Taxonomy" id="358"/>
    <lineage>
        <taxon>Bacteria</taxon>
        <taxon>Pseudomonadati</taxon>
        <taxon>Pseudomonadota</taxon>
        <taxon>Alphaproteobacteria</taxon>
        <taxon>Hyphomicrobiales</taxon>
        <taxon>Rhizobiaceae</taxon>
        <taxon>Rhizobium/Agrobacterium group</taxon>
        <taxon>Agrobacterium</taxon>
        <taxon>Agrobacterium tumefaciens complex</taxon>
    </lineage>
</organism>
<comment type="similarity">
    <text evidence="2 9">Belongs to the MgtC/SapB family.</text>
</comment>
<evidence type="ECO:0000256" key="2">
    <source>
        <dbReference type="ARBA" id="ARBA00009298"/>
    </source>
</evidence>
<keyword evidence="7" id="KW-0472">Membrane</keyword>
<keyword evidence="6" id="KW-1133">Transmembrane helix</keyword>
<dbReference type="Pfam" id="PF02308">
    <property type="entry name" value="MgtC"/>
    <property type="match status" value="1"/>
</dbReference>
<dbReference type="EMBL" id="JAAMAY010000006">
    <property type="protein sequence ID" value="NTC27839.1"/>
    <property type="molecule type" value="Genomic_DNA"/>
</dbReference>
<keyword evidence="5" id="KW-0812">Transmembrane</keyword>
<dbReference type="AlphaFoldDB" id="A0AA44F2M5"/>
<evidence type="ECO:0000256" key="6">
    <source>
        <dbReference type="ARBA" id="ARBA00022989"/>
    </source>
</evidence>
<feature type="region of interest" description="Disordered" evidence="10">
    <location>
        <begin position="1"/>
        <end position="45"/>
    </location>
</feature>
<dbReference type="Gene3D" id="3.30.70.260">
    <property type="match status" value="1"/>
</dbReference>
<feature type="domain" description="MgtC/SapB/SrpB/YhiD N-terminal" evidence="11">
    <location>
        <begin position="62"/>
        <end position="137"/>
    </location>
</feature>
<keyword evidence="4" id="KW-1003">Cell membrane</keyword>
<evidence type="ECO:0000313" key="13">
    <source>
        <dbReference type="EMBL" id="NTC27839.1"/>
    </source>
</evidence>
<evidence type="ECO:0000259" key="12">
    <source>
        <dbReference type="Pfam" id="PF21770"/>
    </source>
</evidence>
<comment type="caution">
    <text evidence="13">The sequence shown here is derived from an EMBL/GenBank/DDBJ whole genome shotgun (WGS) entry which is preliminary data.</text>
</comment>
<protein>
    <recommendedName>
        <fullName evidence="3 9">Protein MgtC</fullName>
    </recommendedName>
</protein>
<dbReference type="InterPro" id="IPR003416">
    <property type="entry name" value="MgtC/SapB/SrpB/YhiD_fam"/>
</dbReference>
<proteinExistence type="inferred from homology"/>
<dbReference type="PANTHER" id="PTHR33778">
    <property type="entry name" value="PROTEIN MGTC"/>
    <property type="match status" value="1"/>
</dbReference>
<evidence type="ECO:0000256" key="7">
    <source>
        <dbReference type="ARBA" id="ARBA00023136"/>
    </source>
</evidence>
<keyword evidence="9" id="KW-0997">Cell inner membrane</keyword>
<feature type="domain" description="MgtC-like C-terminal" evidence="12">
    <location>
        <begin position="155"/>
        <end position="226"/>
    </location>
</feature>
<comment type="function">
    <text evidence="8">Virulence factor required for growth in low Mg(2+) medium and for intramacrophage survival. May be involved in regulating membrane potential by activating Na(+)/K(+)-ATPase.</text>
</comment>
<dbReference type="GO" id="GO:0005886">
    <property type="term" value="C:plasma membrane"/>
    <property type="evidence" value="ECO:0007669"/>
    <property type="project" value="UniProtKB-SubCell"/>
</dbReference>
<evidence type="ECO:0000313" key="14">
    <source>
        <dbReference type="Proteomes" id="UP000702952"/>
    </source>
</evidence>
<gene>
    <name evidence="13" type="ORF">G6M46_06640</name>
</gene>
<dbReference type="PRINTS" id="PR01837">
    <property type="entry name" value="MGTCSAPBPROT"/>
</dbReference>
<evidence type="ECO:0000256" key="3">
    <source>
        <dbReference type="ARBA" id="ARBA00013833"/>
    </source>
</evidence>
<accession>A0AA44F2M5</accession>
<comment type="subcellular location">
    <subcellularLocation>
        <location evidence="9">Cell inner membrane</location>
        <topology evidence="9">Multi-pass membrane protein</topology>
    </subcellularLocation>
    <subcellularLocation>
        <location evidence="1">Cell membrane</location>
        <topology evidence="1">Multi-pass membrane protein</topology>
    </subcellularLocation>
</comment>
<dbReference type="InterPro" id="IPR049177">
    <property type="entry name" value="MgtC_SapB_SrpB_YhiD_N"/>
</dbReference>
<evidence type="ECO:0000256" key="9">
    <source>
        <dbReference type="RuleBase" id="RU365041"/>
    </source>
</evidence>
<dbReference type="Proteomes" id="UP000702952">
    <property type="component" value="Unassembled WGS sequence"/>
</dbReference>
<sequence length="232" mass="25191">MHLSPSTSRDGFPQQFIRTESNKPSCPAKRGTLQPAYRGPPRNWVTRSPSSPAACALPAILEVNEDIRMGGQVVTGIGFLGAGLIMRDGLNIRGLSTSATIWATGAIGVLAGCGEIFEAAEATLLILLINITAPRVVRLIERFVPQHPVESQRRRVEVRTTTESETEVRSSLMSQTRDDQLAVTSLARRVNSLDRTITIDVTISGDDVNDEVMSVLVQSLSLSPNILYCTFT</sequence>
<dbReference type="PANTHER" id="PTHR33778:SF3">
    <property type="entry name" value="PROTEIN MGTC"/>
    <property type="match status" value="1"/>
</dbReference>
<dbReference type="InterPro" id="IPR048640">
    <property type="entry name" value="MgtC-like_C"/>
</dbReference>
<evidence type="ECO:0000256" key="10">
    <source>
        <dbReference type="SAM" id="MobiDB-lite"/>
    </source>
</evidence>
<evidence type="ECO:0000256" key="8">
    <source>
        <dbReference type="ARBA" id="ARBA00025369"/>
    </source>
</evidence>
<evidence type="ECO:0000256" key="5">
    <source>
        <dbReference type="ARBA" id="ARBA00022692"/>
    </source>
</evidence>
<name>A0AA44F2M5_AGRTU</name>
<evidence type="ECO:0000259" key="11">
    <source>
        <dbReference type="Pfam" id="PF02308"/>
    </source>
</evidence>